<reference evidence="3 4" key="1">
    <citation type="journal article" date="2016" name="Genome Biol. Evol.">
        <title>Divergent and convergent evolution of fungal pathogenicity.</title>
        <authorList>
            <person name="Shang Y."/>
            <person name="Xiao G."/>
            <person name="Zheng P."/>
            <person name="Cen K."/>
            <person name="Zhan S."/>
            <person name="Wang C."/>
        </authorList>
    </citation>
    <scope>NUCLEOTIDE SEQUENCE [LARGE SCALE GENOMIC DNA]</scope>
    <source>
        <strain evidence="3 4">RCEF 2490</strain>
    </source>
</reference>
<name>A0A168ACM8_9HYPO</name>
<dbReference type="Pfam" id="PF24616">
    <property type="entry name" value="DUF7624"/>
    <property type="match status" value="1"/>
</dbReference>
<evidence type="ECO:0000313" key="4">
    <source>
        <dbReference type="Proteomes" id="UP000078544"/>
    </source>
</evidence>
<feature type="compositionally biased region" description="Basic and acidic residues" evidence="1">
    <location>
        <begin position="148"/>
        <end position="160"/>
    </location>
</feature>
<dbReference type="InterPro" id="IPR056041">
    <property type="entry name" value="DUF7624"/>
</dbReference>
<protein>
    <recommendedName>
        <fullName evidence="2">DUF7624 domain-containing protein</fullName>
    </recommendedName>
</protein>
<gene>
    <name evidence="3" type="ORF">AAL_05478</name>
</gene>
<proteinExistence type="predicted"/>
<dbReference type="OrthoDB" id="5230484at2759"/>
<feature type="domain" description="DUF7624" evidence="2">
    <location>
        <begin position="566"/>
        <end position="702"/>
    </location>
</feature>
<feature type="region of interest" description="Disordered" evidence="1">
    <location>
        <begin position="447"/>
        <end position="573"/>
    </location>
</feature>
<feature type="compositionally biased region" description="Basic and acidic residues" evidence="1">
    <location>
        <begin position="204"/>
        <end position="218"/>
    </location>
</feature>
<feature type="compositionally biased region" description="Acidic residues" evidence="1">
    <location>
        <begin position="86"/>
        <end position="96"/>
    </location>
</feature>
<feature type="compositionally biased region" description="Acidic residues" evidence="1">
    <location>
        <begin position="232"/>
        <end position="244"/>
    </location>
</feature>
<comment type="caution">
    <text evidence="3">The sequence shown here is derived from an EMBL/GenBank/DDBJ whole genome shotgun (WGS) entry which is preliminary data.</text>
</comment>
<feature type="compositionally biased region" description="Polar residues" evidence="1">
    <location>
        <begin position="453"/>
        <end position="462"/>
    </location>
</feature>
<feature type="compositionally biased region" description="Low complexity" evidence="1">
    <location>
        <begin position="545"/>
        <end position="571"/>
    </location>
</feature>
<dbReference type="EMBL" id="AZGY01000012">
    <property type="protein sequence ID" value="KZZ93762.1"/>
    <property type="molecule type" value="Genomic_DNA"/>
</dbReference>
<feature type="region of interest" description="Disordered" evidence="1">
    <location>
        <begin position="143"/>
        <end position="244"/>
    </location>
</feature>
<accession>A0A168ACM8</accession>
<dbReference type="AlphaFoldDB" id="A0A168ACM8"/>
<organism evidence="3 4">
    <name type="scientific">Moelleriella libera RCEF 2490</name>
    <dbReference type="NCBI Taxonomy" id="1081109"/>
    <lineage>
        <taxon>Eukaryota</taxon>
        <taxon>Fungi</taxon>
        <taxon>Dikarya</taxon>
        <taxon>Ascomycota</taxon>
        <taxon>Pezizomycotina</taxon>
        <taxon>Sordariomycetes</taxon>
        <taxon>Hypocreomycetidae</taxon>
        <taxon>Hypocreales</taxon>
        <taxon>Clavicipitaceae</taxon>
        <taxon>Moelleriella</taxon>
    </lineage>
</organism>
<keyword evidence="4" id="KW-1185">Reference proteome</keyword>
<feature type="compositionally biased region" description="Polar residues" evidence="1">
    <location>
        <begin position="55"/>
        <end position="65"/>
    </location>
</feature>
<feature type="compositionally biased region" description="Polar residues" evidence="1">
    <location>
        <begin position="163"/>
        <end position="181"/>
    </location>
</feature>
<evidence type="ECO:0000313" key="3">
    <source>
        <dbReference type="EMBL" id="KZZ93762.1"/>
    </source>
</evidence>
<evidence type="ECO:0000256" key="1">
    <source>
        <dbReference type="SAM" id="MobiDB-lite"/>
    </source>
</evidence>
<feature type="region of interest" description="Disordered" evidence="1">
    <location>
        <begin position="25"/>
        <end position="106"/>
    </location>
</feature>
<dbReference type="STRING" id="1081109.A0A168ACM8"/>
<dbReference type="Proteomes" id="UP000078544">
    <property type="component" value="Unassembled WGS sequence"/>
</dbReference>
<evidence type="ECO:0000259" key="2">
    <source>
        <dbReference type="Pfam" id="PF24616"/>
    </source>
</evidence>
<sequence>MALDGPLRLSTSTLQFSLNEQNDMSVASDSEGLPPVFRVSSPSSAADFTPPRPNSAYQLSSSSMNVLGPSDIVGPSPVTSNGTEVTEIEDDASEDIEQLHSTGDSRRMELSMLATNLSDLVRQSSTEEAVSVIQAPESFASWASVESRYSERSTPKHDGSDSLDANKSYQKADSSSWQGSHPSRPPVSTDVRPVRYSIDGATPRAKDSQEMLSDDSRLRSSSTSSLEKIDEQTEAEGDEDDDVQDDSRAALRSALQECWTLCNRLAKLSAVHRTRMFHSLGTPDAHEKAWKKCWSLCQRLYRCQDDDDQASSLDVAMNIDLCREFCQALFDVRQKSDETADSVLRVSFDLNNHLFSGQNSDTLPGLFNERTFDFLVTLSHRLLKQRSEPEEATNRLLSACWDLTQSLHNLCQNKRDDRGLEKELLGLAVDACWDLCDIFRDGWTQMRPDRNTPRPSQMSFFPQQPVGPSGRESRQSTRSSLPSKRGSAKSNSHHEERPRTPAPVPETPVTEFEDTPVSPESRSPQMPNIMVLGASSDSGRGGKWSSNASSMSSYSRTSNRSSSTATTSTATEDPNISHTKLLVLRAAMEIGFDRDTATDAKSEAARLQSFARDLPAGSFGPLFNHAALLQQFKMSILTDSFLPRSNLLPARGRRANAHDMAKSVLAMISSSSRYGYLRELFQFVFDFPVEEAEKHKNVSIEV</sequence>